<evidence type="ECO:0000313" key="2">
    <source>
        <dbReference type="EMBL" id="OGD86284.1"/>
    </source>
</evidence>
<comment type="caution">
    <text evidence="2">The sequence shown here is derived from an EMBL/GenBank/DDBJ whole genome shotgun (WGS) entry which is preliminary data.</text>
</comment>
<gene>
    <name evidence="2" type="ORF">A2870_01645</name>
</gene>
<evidence type="ECO:0000259" key="1">
    <source>
        <dbReference type="Pfam" id="PF00535"/>
    </source>
</evidence>
<dbReference type="Proteomes" id="UP000179102">
    <property type="component" value="Unassembled WGS sequence"/>
</dbReference>
<feature type="domain" description="Glycosyltransferase 2-like" evidence="1">
    <location>
        <begin position="10"/>
        <end position="169"/>
    </location>
</feature>
<dbReference type="AlphaFoldDB" id="A0A1F5G3A8"/>
<dbReference type="InterPro" id="IPR029044">
    <property type="entry name" value="Nucleotide-diphossugar_trans"/>
</dbReference>
<dbReference type="InterPro" id="IPR001173">
    <property type="entry name" value="Glyco_trans_2-like"/>
</dbReference>
<sequence length="240" mass="27199">MKMITKKLVSIIIPAYNEEKNIAKVIRKCHKLKKDFQVEIIVVDGGSQDKTIQVAKKERADKIIKFPYKRGKGADFWAGGIIANGAYIIQIDSDYQFLPQEIPLFVDKLEKETDVVIGTRFVNSKIEKGSISTRNLFGNKFLSLLTSLACGQKITDVMAGFKGFRKKAFLALDIRERHFEYEAEIIVKAMKMGMRLEQIPVSYKKRIGGNSGIRVLNDGLKVIMAIIKVKLAKLPNYREL</sequence>
<dbReference type="SUPFAM" id="SSF53448">
    <property type="entry name" value="Nucleotide-diphospho-sugar transferases"/>
    <property type="match status" value="1"/>
</dbReference>
<reference evidence="2 3" key="1">
    <citation type="journal article" date="2016" name="Nat. Commun.">
        <title>Thousands of microbial genomes shed light on interconnected biogeochemical processes in an aquifer system.</title>
        <authorList>
            <person name="Anantharaman K."/>
            <person name="Brown C.T."/>
            <person name="Hug L.A."/>
            <person name="Sharon I."/>
            <person name="Castelle C.J."/>
            <person name="Probst A.J."/>
            <person name="Thomas B.C."/>
            <person name="Singh A."/>
            <person name="Wilkins M.J."/>
            <person name="Karaoz U."/>
            <person name="Brodie E.L."/>
            <person name="Williams K.H."/>
            <person name="Hubbard S.S."/>
            <person name="Banfield J.F."/>
        </authorList>
    </citation>
    <scope>NUCLEOTIDE SEQUENCE [LARGE SCALE GENOMIC DNA]</scope>
</reference>
<dbReference type="InterPro" id="IPR050256">
    <property type="entry name" value="Glycosyltransferase_2"/>
</dbReference>
<dbReference type="STRING" id="1797711.A2870_01645"/>
<dbReference type="Pfam" id="PF00535">
    <property type="entry name" value="Glycos_transf_2"/>
    <property type="match status" value="1"/>
</dbReference>
<protein>
    <recommendedName>
        <fullName evidence="1">Glycosyltransferase 2-like domain-containing protein</fullName>
    </recommendedName>
</protein>
<name>A0A1F5G3A8_9BACT</name>
<dbReference type="PANTHER" id="PTHR48090:SF7">
    <property type="entry name" value="RFBJ PROTEIN"/>
    <property type="match status" value="1"/>
</dbReference>
<accession>A0A1F5G3A8</accession>
<dbReference type="CDD" id="cd04179">
    <property type="entry name" value="DPM_DPG-synthase_like"/>
    <property type="match status" value="1"/>
</dbReference>
<evidence type="ECO:0000313" key="3">
    <source>
        <dbReference type="Proteomes" id="UP000179102"/>
    </source>
</evidence>
<proteinExistence type="predicted"/>
<dbReference type="EMBL" id="MFAZ01000045">
    <property type="protein sequence ID" value="OGD86284.1"/>
    <property type="molecule type" value="Genomic_DNA"/>
</dbReference>
<dbReference type="Gene3D" id="3.90.550.10">
    <property type="entry name" value="Spore Coat Polysaccharide Biosynthesis Protein SpsA, Chain A"/>
    <property type="match status" value="1"/>
</dbReference>
<dbReference type="PANTHER" id="PTHR48090">
    <property type="entry name" value="UNDECAPRENYL-PHOSPHATE 4-DEOXY-4-FORMAMIDO-L-ARABINOSE TRANSFERASE-RELATED"/>
    <property type="match status" value="1"/>
</dbReference>
<organism evidence="2 3">
    <name type="scientific">Candidatus Curtissbacteria bacterium RIFCSPHIGHO2_01_FULL_41_11</name>
    <dbReference type="NCBI Taxonomy" id="1797711"/>
    <lineage>
        <taxon>Bacteria</taxon>
        <taxon>Candidatus Curtissiibacteriota</taxon>
    </lineage>
</organism>